<reference evidence="8" key="1">
    <citation type="submission" date="2017-09" db="EMBL/GenBank/DDBJ databases">
        <title>Depth-based differentiation of microbial function through sediment-hosted aquifers and enrichment of novel symbionts in the deep terrestrial subsurface.</title>
        <authorList>
            <person name="Probst A.J."/>
            <person name="Ladd B."/>
            <person name="Jarett J.K."/>
            <person name="Geller-Mcgrath D.E."/>
            <person name="Sieber C.M.K."/>
            <person name="Emerson J.B."/>
            <person name="Anantharaman K."/>
            <person name="Thomas B.C."/>
            <person name="Malmstrom R."/>
            <person name="Stieglmeier M."/>
            <person name="Klingl A."/>
            <person name="Woyke T."/>
            <person name="Ryan C.M."/>
            <person name="Banfield J.F."/>
        </authorList>
    </citation>
    <scope>NUCLEOTIDE SEQUENCE [LARGE SCALE GENOMIC DNA]</scope>
</reference>
<dbReference type="AlphaFoldDB" id="A0A2M7QE06"/>
<dbReference type="Pfam" id="PF00004">
    <property type="entry name" value="AAA"/>
    <property type="match status" value="1"/>
</dbReference>
<evidence type="ECO:0000259" key="6">
    <source>
        <dbReference type="SMART" id="SM01086"/>
    </source>
</evidence>
<dbReference type="InterPro" id="IPR003959">
    <property type="entry name" value="ATPase_AAA_core"/>
</dbReference>
<accession>A0A2M7QE06</accession>
<feature type="transmembrane region" description="Helical" evidence="4">
    <location>
        <begin position="20"/>
        <end position="44"/>
    </location>
</feature>
<evidence type="ECO:0000256" key="3">
    <source>
        <dbReference type="ARBA" id="ARBA00023186"/>
    </source>
</evidence>
<dbReference type="InterPro" id="IPR041546">
    <property type="entry name" value="ClpA/ClpB_AAA_lid"/>
</dbReference>
<dbReference type="InterPro" id="IPR001270">
    <property type="entry name" value="ClpA/B"/>
</dbReference>
<feature type="domain" description="AAA+ ATPase" evidence="5">
    <location>
        <begin position="503"/>
        <end position="647"/>
    </location>
</feature>
<dbReference type="InterPro" id="IPR019489">
    <property type="entry name" value="Clp_ATPase_C"/>
</dbReference>
<protein>
    <submittedName>
        <fullName evidence="7">Uncharacterized protein</fullName>
    </submittedName>
</protein>
<dbReference type="GO" id="GO:0005524">
    <property type="term" value="F:ATP binding"/>
    <property type="evidence" value="ECO:0007669"/>
    <property type="project" value="UniProtKB-KW"/>
</dbReference>
<evidence type="ECO:0000313" key="8">
    <source>
        <dbReference type="Proteomes" id="UP000230108"/>
    </source>
</evidence>
<dbReference type="InterPro" id="IPR050130">
    <property type="entry name" value="ClpA_ClpB"/>
</dbReference>
<evidence type="ECO:0000313" key="7">
    <source>
        <dbReference type="EMBL" id="PIY69465.1"/>
    </source>
</evidence>
<sequence length="796" mass="90863">MKKNTSLYVQQSIYDFFEGLLNLLLFFPYFFSISALLKTFFSPWKNIIAKKTSRGFSFSEWASRLFFNIISRAIGMVMRSTIILFYLILQIVYVLVLPFIALIFFILLPLKLMLYSFEKTEEEKKELLKEQFLATHILDKKNVETGNAWFELYYRHHIRKVEWWKLPNLLSTPPLARDWAVGYTPILDEYSEELTSPLYQARIQNIVGRTKEIQLLEEVLIKSHEPHVLIVGEEGVGKHTIVDALAKRIYEGQINTLLAYKRILKLNLEKILTTFTDLKQRENFLEDLFKEAVDAKNLILLIDNFDKYVASGVDRIDLSISIEKYAKSGGLQFIGITSPFFYERFILTNEKMNRLFNKIDVSEISPDDAIKTLLEMTYSIEQRNNVIIPYETIINTIDKSEFYITYIPFPEKAFNLLDSACAAFHQKQAGVLRKNAVILPDLIDSVLSEKTHIPTHITGVMREKLLHLEQLLSTHVLFQEDAMERLAAALRRSSILLGKRKKPLATFLFLGPTGVGKTETAKALAEIFFSDTSHLLRFDMSLYQSKDDIRTLVGSIESGTVGLLTKSIHEHPYAVLLLDEIEKADKDLLNIFLTVLDEGYFTDGFGKKVDCKNIIVIATSNAGADYIYRQQSLIQKLDNAIGNVTGGEDPGIPAARREEELPSDRVLTGNDLSQAPSQQQNPPQQNDLIAYLVEHHLFSPEFLNRFDGVVTYNPVSEQTIMALARKMTTSITENIRKMYGVNVTIRESTLDALAKKGYNPAFGARNLERTIARELEDTIAKRIIENTIKEGDAIVL</sequence>
<dbReference type="Pfam" id="PF17871">
    <property type="entry name" value="AAA_lid_9"/>
    <property type="match status" value="1"/>
</dbReference>
<dbReference type="PANTHER" id="PTHR11638">
    <property type="entry name" value="ATP-DEPENDENT CLP PROTEASE"/>
    <property type="match status" value="1"/>
</dbReference>
<dbReference type="PANTHER" id="PTHR11638:SF175">
    <property type="entry name" value="ATP-DEPENDENT CLP PROTEASE, ATP-BINDING SUBUNIT CLPC"/>
    <property type="match status" value="1"/>
</dbReference>
<feature type="domain" description="Clp ATPase C-terminal" evidence="6">
    <location>
        <begin position="715"/>
        <end position="796"/>
    </location>
</feature>
<dbReference type="SMART" id="SM00382">
    <property type="entry name" value="AAA"/>
    <property type="match status" value="2"/>
</dbReference>
<keyword evidence="4" id="KW-1133">Transmembrane helix</keyword>
<dbReference type="GO" id="GO:0005737">
    <property type="term" value="C:cytoplasm"/>
    <property type="evidence" value="ECO:0007669"/>
    <property type="project" value="TreeGrafter"/>
</dbReference>
<keyword evidence="4" id="KW-0812">Transmembrane</keyword>
<dbReference type="Pfam" id="PF07724">
    <property type="entry name" value="AAA_2"/>
    <property type="match status" value="1"/>
</dbReference>
<comment type="caution">
    <text evidence="7">The sequence shown here is derived from an EMBL/GenBank/DDBJ whole genome shotgun (WGS) entry which is preliminary data.</text>
</comment>
<organism evidence="7 8">
    <name type="scientific">Candidatus Roizmanbacteria bacterium CG_4_10_14_0_8_um_filter_39_9</name>
    <dbReference type="NCBI Taxonomy" id="1974829"/>
    <lineage>
        <taxon>Bacteria</taxon>
        <taxon>Candidatus Roizmaniibacteriota</taxon>
    </lineage>
</organism>
<dbReference type="GO" id="GO:0034605">
    <property type="term" value="P:cellular response to heat"/>
    <property type="evidence" value="ECO:0007669"/>
    <property type="project" value="TreeGrafter"/>
</dbReference>
<dbReference type="InterPro" id="IPR025662">
    <property type="entry name" value="Sigma_54_int_dom_ATP-bd_1"/>
</dbReference>
<dbReference type="Gene3D" id="3.40.50.300">
    <property type="entry name" value="P-loop containing nucleotide triphosphate hydrolases"/>
    <property type="match status" value="2"/>
</dbReference>
<evidence type="ECO:0000256" key="1">
    <source>
        <dbReference type="ARBA" id="ARBA00022741"/>
    </source>
</evidence>
<dbReference type="GO" id="GO:0016887">
    <property type="term" value="F:ATP hydrolysis activity"/>
    <property type="evidence" value="ECO:0007669"/>
    <property type="project" value="InterPro"/>
</dbReference>
<keyword evidence="1" id="KW-0547">Nucleotide-binding</keyword>
<dbReference type="CDD" id="cd00009">
    <property type="entry name" value="AAA"/>
    <property type="match status" value="1"/>
</dbReference>
<dbReference type="Proteomes" id="UP000230108">
    <property type="component" value="Unassembled WGS sequence"/>
</dbReference>
<dbReference type="PROSITE" id="PS00675">
    <property type="entry name" value="SIGMA54_INTERACT_1"/>
    <property type="match status" value="1"/>
</dbReference>
<dbReference type="Pfam" id="PF10431">
    <property type="entry name" value="ClpB_D2-small"/>
    <property type="match status" value="1"/>
</dbReference>
<gene>
    <name evidence="7" type="ORF">COY90_00510</name>
</gene>
<keyword evidence="4" id="KW-0472">Membrane</keyword>
<keyword evidence="3" id="KW-0143">Chaperone</keyword>
<evidence type="ECO:0000256" key="4">
    <source>
        <dbReference type="SAM" id="Phobius"/>
    </source>
</evidence>
<dbReference type="SMART" id="SM01086">
    <property type="entry name" value="ClpB_D2-small"/>
    <property type="match status" value="1"/>
</dbReference>
<evidence type="ECO:0000256" key="2">
    <source>
        <dbReference type="ARBA" id="ARBA00022840"/>
    </source>
</evidence>
<dbReference type="Gene3D" id="1.10.8.60">
    <property type="match status" value="2"/>
</dbReference>
<dbReference type="InterPro" id="IPR027417">
    <property type="entry name" value="P-loop_NTPase"/>
</dbReference>
<dbReference type="InterPro" id="IPR003593">
    <property type="entry name" value="AAA+_ATPase"/>
</dbReference>
<dbReference type="PRINTS" id="PR00300">
    <property type="entry name" value="CLPPROTEASEA"/>
</dbReference>
<name>A0A2M7QE06_9BACT</name>
<dbReference type="EMBL" id="PFLF01000013">
    <property type="protein sequence ID" value="PIY69465.1"/>
    <property type="molecule type" value="Genomic_DNA"/>
</dbReference>
<feature type="domain" description="AAA+ ATPase" evidence="5">
    <location>
        <begin position="224"/>
        <end position="365"/>
    </location>
</feature>
<keyword evidence="2" id="KW-0067">ATP-binding</keyword>
<dbReference type="CDD" id="cd19499">
    <property type="entry name" value="RecA-like_ClpB_Hsp104-like"/>
    <property type="match status" value="1"/>
</dbReference>
<dbReference type="SUPFAM" id="SSF52540">
    <property type="entry name" value="P-loop containing nucleoside triphosphate hydrolases"/>
    <property type="match status" value="2"/>
</dbReference>
<evidence type="ECO:0000259" key="5">
    <source>
        <dbReference type="SMART" id="SM00382"/>
    </source>
</evidence>
<proteinExistence type="predicted"/>